<feature type="chain" id="PRO_5040753471" evidence="2">
    <location>
        <begin position="23"/>
        <end position="476"/>
    </location>
</feature>
<dbReference type="SUPFAM" id="SSF56954">
    <property type="entry name" value="Outer membrane efflux proteins (OEP)"/>
    <property type="match status" value="1"/>
</dbReference>
<dbReference type="EMBL" id="JANWOI010000004">
    <property type="protein sequence ID" value="MDA5194734.1"/>
    <property type="molecule type" value="Genomic_DNA"/>
</dbReference>
<reference evidence="3" key="1">
    <citation type="submission" date="2022-08" db="EMBL/GenBank/DDBJ databases">
        <authorList>
            <person name="Vandamme P."/>
            <person name="Hettiarachchi A."/>
            <person name="Peeters C."/>
            <person name="Cnockaert M."/>
            <person name="Carlier A."/>
        </authorList>
    </citation>
    <scope>NUCLEOTIDE SEQUENCE</scope>
    <source>
        <strain evidence="3">LMG 31809</strain>
    </source>
</reference>
<accession>A0A9X3Z871</accession>
<protein>
    <submittedName>
        <fullName evidence="3">TolC family protein</fullName>
    </submittedName>
</protein>
<keyword evidence="2" id="KW-0732">Signal</keyword>
<gene>
    <name evidence="3" type="ORF">NYP16_12300</name>
</gene>
<comment type="caution">
    <text evidence="3">The sequence shown here is derived from an EMBL/GenBank/DDBJ whole genome shotgun (WGS) entry which is preliminary data.</text>
</comment>
<proteinExistence type="inferred from homology"/>
<evidence type="ECO:0000313" key="4">
    <source>
        <dbReference type="Proteomes" id="UP001141619"/>
    </source>
</evidence>
<dbReference type="RefSeq" id="WP_274944439.1">
    <property type="nucleotide sequence ID" value="NZ_JANWOI010000004.1"/>
</dbReference>
<sequence length="476" mass="50441">MKTLILRRSALAALPLLLSACASLPPDGGRADLGQLLSARGEMLPEDKAEAEIAALVASKMATPLSAAEAVAIAYLQNPRLRAAYARLGLAAADVYDAGRLSNPRLSVEILFGSHLSGDELTFGLSQSFTDLLFLGKRSKIAGAAYASATAAAAQDILDVAAEVQTAYVRLVAAQQTALMRAKIADAARVGSELAGRFHDAGNINRLTLAIEQAAASEARLASLAAEAEAQAARDDLNRLMGFRAAASWTVTAELQLPDAADAPLDGIIAGALDARLDLVARREGIRARVVALGLSRDLRWLNGADISAAHQREDGDRQRSGPALSVELPIFNSGKGRVARARAELQRAASDLADAELAVLNSLRAGAARLTAARARAEEYGATLVPLRAAIVARMQEEVNFMLRGPFDLLRARNDEYEASDRYMAALGDYWIARVDLARLAGGRLPDVAAETPASDIPAAMDHDMQHHMDHGDHQ</sequence>
<comment type="similarity">
    <text evidence="1">Belongs to the outer membrane factor (OMF) (TC 1.B.17) family.</text>
</comment>
<evidence type="ECO:0000256" key="2">
    <source>
        <dbReference type="SAM" id="SignalP"/>
    </source>
</evidence>
<dbReference type="Pfam" id="PF02321">
    <property type="entry name" value="OEP"/>
    <property type="match status" value="1"/>
</dbReference>
<name>A0A9X3Z871_9PROT</name>
<dbReference type="PROSITE" id="PS51257">
    <property type="entry name" value="PROKAR_LIPOPROTEIN"/>
    <property type="match status" value="1"/>
</dbReference>
<dbReference type="GO" id="GO:0015562">
    <property type="term" value="F:efflux transmembrane transporter activity"/>
    <property type="evidence" value="ECO:0007669"/>
    <property type="project" value="InterPro"/>
</dbReference>
<reference evidence="3" key="2">
    <citation type="journal article" date="2023" name="Syst. Appl. Microbiol.">
        <title>Govania unica gen. nov., sp. nov., a rare biosphere bacterium that represents a novel family in the class Alphaproteobacteria.</title>
        <authorList>
            <person name="Vandamme P."/>
            <person name="Peeters C."/>
            <person name="Hettiarachchi A."/>
            <person name="Cnockaert M."/>
            <person name="Carlier A."/>
        </authorList>
    </citation>
    <scope>NUCLEOTIDE SEQUENCE</scope>
    <source>
        <strain evidence="3">LMG 31809</strain>
    </source>
</reference>
<dbReference type="Proteomes" id="UP001141619">
    <property type="component" value="Unassembled WGS sequence"/>
</dbReference>
<dbReference type="InterPro" id="IPR003423">
    <property type="entry name" value="OMP_efflux"/>
</dbReference>
<dbReference type="InterPro" id="IPR010131">
    <property type="entry name" value="MdtP/NodT-like"/>
</dbReference>
<keyword evidence="4" id="KW-1185">Reference proteome</keyword>
<organism evidence="3 4">
    <name type="scientific">Govanella unica</name>
    <dbReference type="NCBI Taxonomy" id="2975056"/>
    <lineage>
        <taxon>Bacteria</taxon>
        <taxon>Pseudomonadati</taxon>
        <taxon>Pseudomonadota</taxon>
        <taxon>Alphaproteobacteria</taxon>
        <taxon>Emcibacterales</taxon>
        <taxon>Govanellaceae</taxon>
        <taxon>Govanella</taxon>
    </lineage>
</organism>
<dbReference type="AlphaFoldDB" id="A0A9X3Z871"/>
<evidence type="ECO:0000256" key="1">
    <source>
        <dbReference type="ARBA" id="ARBA00007613"/>
    </source>
</evidence>
<feature type="signal peptide" evidence="2">
    <location>
        <begin position="1"/>
        <end position="22"/>
    </location>
</feature>
<dbReference type="PANTHER" id="PTHR30203">
    <property type="entry name" value="OUTER MEMBRANE CATION EFFLUX PROTEIN"/>
    <property type="match status" value="1"/>
</dbReference>
<evidence type="ECO:0000313" key="3">
    <source>
        <dbReference type="EMBL" id="MDA5194734.1"/>
    </source>
</evidence>
<dbReference type="PANTHER" id="PTHR30203:SF24">
    <property type="entry name" value="BLR4935 PROTEIN"/>
    <property type="match status" value="1"/>
</dbReference>
<dbReference type="Gene3D" id="1.20.1600.10">
    <property type="entry name" value="Outer membrane efflux proteins (OEP)"/>
    <property type="match status" value="1"/>
</dbReference>